<evidence type="ECO:0000256" key="6">
    <source>
        <dbReference type="ARBA" id="ARBA00038095"/>
    </source>
</evidence>
<dbReference type="EMBL" id="JBHUGH010000037">
    <property type="protein sequence ID" value="MFD1914377.1"/>
    <property type="molecule type" value="Genomic_DNA"/>
</dbReference>
<keyword evidence="4" id="KW-0443">Lipid metabolism</keyword>
<evidence type="ECO:0000256" key="4">
    <source>
        <dbReference type="ARBA" id="ARBA00023098"/>
    </source>
</evidence>
<organism evidence="11 12">
    <name type="scientific">Halodurantibacterium flavum</name>
    <dbReference type="NCBI Taxonomy" id="1382802"/>
    <lineage>
        <taxon>Bacteria</taxon>
        <taxon>Pseudomonadati</taxon>
        <taxon>Pseudomonadota</taxon>
        <taxon>Alphaproteobacteria</taxon>
        <taxon>Rhodobacterales</taxon>
        <taxon>Paracoccaceae</taxon>
        <taxon>Halodurantibacterium</taxon>
    </lineage>
</organism>
<comment type="pathway">
    <text evidence="1">Lipid metabolism.</text>
</comment>
<dbReference type="SUPFAM" id="SSF55729">
    <property type="entry name" value="Acyl-CoA N-acyltransferases (Nat)"/>
    <property type="match status" value="1"/>
</dbReference>
<sequence>MQLALRKGRYSARLAATQQDVAAAQRLRYLCFISNRGLTGSGPGPDRTPDDARDCDAFDDRCHHVLVEEAASGTLVCCFRLLELADGAEIGQSYSAQYYELSALRSYGGRMVEMGRFCIHPAWHDPDILRVAWGALARIVDQERIEMLFGCSSFNGTEAEAYRDAFTVLAQRHLAPKCWLPKVKAPDVFRFARLFRRNKPDARLAMRGMPPLLRSYLVMGGWVSDHAVVDRDLGTLHVFTGLEIRAIPPSRARLMRADAT</sequence>
<comment type="catalytic activity">
    <reaction evidence="10">
        <text>a (3R)-hydroxyacyl-[ACP] + L-ornithine = a lyso-ornithine lipid + holo-[ACP] + H(+)</text>
        <dbReference type="Rhea" id="RHEA:20633"/>
        <dbReference type="Rhea" id="RHEA-COMP:9685"/>
        <dbReference type="Rhea" id="RHEA-COMP:9945"/>
        <dbReference type="ChEBI" id="CHEBI:15378"/>
        <dbReference type="ChEBI" id="CHEBI:46911"/>
        <dbReference type="ChEBI" id="CHEBI:64479"/>
        <dbReference type="ChEBI" id="CHEBI:78827"/>
        <dbReference type="ChEBI" id="CHEBI:138482"/>
        <dbReference type="EC" id="2.3.2.30"/>
    </reaction>
    <physiologicalReaction direction="left-to-right" evidence="10">
        <dbReference type="Rhea" id="RHEA:20634"/>
    </physiologicalReaction>
</comment>
<protein>
    <recommendedName>
        <fullName evidence="8">L-ornithine N(alpha)-acyltransferase</fullName>
        <ecNumber evidence="7">2.3.2.30</ecNumber>
    </recommendedName>
</protein>
<evidence type="ECO:0000256" key="3">
    <source>
        <dbReference type="ARBA" id="ARBA00022679"/>
    </source>
</evidence>
<dbReference type="RefSeq" id="WP_390265690.1">
    <property type="nucleotide sequence ID" value="NZ_JBHUGH010000037.1"/>
</dbReference>
<proteinExistence type="inferred from homology"/>
<dbReference type="EC" id="2.3.2.30" evidence="7"/>
<dbReference type="PANTHER" id="PTHR37323">
    <property type="entry name" value="GCN5-RELATED N-ACETYLTRANSFERASE"/>
    <property type="match status" value="1"/>
</dbReference>
<keyword evidence="3" id="KW-0808">Transferase</keyword>
<evidence type="ECO:0000256" key="1">
    <source>
        <dbReference type="ARBA" id="ARBA00005189"/>
    </source>
</evidence>
<dbReference type="InterPro" id="IPR016181">
    <property type="entry name" value="Acyl_CoA_acyltransferase"/>
</dbReference>
<gene>
    <name evidence="11" type="ORF">ACFSGJ_19415</name>
</gene>
<evidence type="ECO:0000256" key="10">
    <source>
        <dbReference type="ARBA" id="ARBA00047785"/>
    </source>
</evidence>
<evidence type="ECO:0000313" key="11">
    <source>
        <dbReference type="EMBL" id="MFD1914377.1"/>
    </source>
</evidence>
<evidence type="ECO:0000256" key="5">
    <source>
        <dbReference type="ARBA" id="ARBA00023315"/>
    </source>
</evidence>
<keyword evidence="12" id="KW-1185">Reference proteome</keyword>
<keyword evidence="2" id="KW-0444">Lipid biosynthesis</keyword>
<name>A0ABW4SCN0_9RHOB</name>
<dbReference type="Proteomes" id="UP001597353">
    <property type="component" value="Unassembled WGS sequence"/>
</dbReference>
<evidence type="ECO:0000256" key="9">
    <source>
        <dbReference type="ARBA" id="ARBA00045724"/>
    </source>
</evidence>
<evidence type="ECO:0000256" key="7">
    <source>
        <dbReference type="ARBA" id="ARBA00039058"/>
    </source>
</evidence>
<comment type="similarity">
    <text evidence="6">Belongs to the acetyltransferase family. OlsB subfamily.</text>
</comment>
<accession>A0ABW4SCN0</accession>
<dbReference type="PANTHER" id="PTHR37323:SF1">
    <property type="entry name" value="L-ORNITHINE N(ALPHA)-ACYLTRANSFERASE"/>
    <property type="match status" value="1"/>
</dbReference>
<evidence type="ECO:0000256" key="2">
    <source>
        <dbReference type="ARBA" id="ARBA00022516"/>
    </source>
</evidence>
<dbReference type="Gene3D" id="3.40.630.30">
    <property type="match status" value="1"/>
</dbReference>
<dbReference type="InterPro" id="IPR052351">
    <property type="entry name" value="Ornithine_N-alpha-AT"/>
</dbReference>
<keyword evidence="5" id="KW-0012">Acyltransferase</keyword>
<reference evidence="12" key="1">
    <citation type="journal article" date="2019" name="Int. J. Syst. Evol. Microbiol.">
        <title>The Global Catalogue of Microorganisms (GCM) 10K type strain sequencing project: providing services to taxonomists for standard genome sequencing and annotation.</title>
        <authorList>
            <consortium name="The Broad Institute Genomics Platform"/>
            <consortium name="The Broad Institute Genome Sequencing Center for Infectious Disease"/>
            <person name="Wu L."/>
            <person name="Ma J."/>
        </authorList>
    </citation>
    <scope>NUCLEOTIDE SEQUENCE [LARGE SCALE GENOMIC DNA]</scope>
    <source>
        <strain evidence="12">CGMCC 4.7242</strain>
    </source>
</reference>
<comment type="caution">
    <text evidence="11">The sequence shown here is derived from an EMBL/GenBank/DDBJ whole genome shotgun (WGS) entry which is preliminary data.</text>
</comment>
<dbReference type="Pfam" id="PF13444">
    <property type="entry name" value="Acetyltransf_5"/>
    <property type="match status" value="1"/>
</dbReference>
<comment type="function">
    <text evidence="9">Catalyzes the first step in the biosynthesis of ornithine lipids, which are phosphorus-free membrane lipids. Catalyzes the 3-hydroxyacyl-acyl carrier protein-dependent acylation of ornithine to form lyso-ornithine lipid (LOL).</text>
</comment>
<evidence type="ECO:0000313" key="12">
    <source>
        <dbReference type="Proteomes" id="UP001597353"/>
    </source>
</evidence>
<evidence type="ECO:0000256" key="8">
    <source>
        <dbReference type="ARBA" id="ARBA00039866"/>
    </source>
</evidence>